<organism evidence="1 2">
    <name type="scientific">Trichogramma brassicae</name>
    <dbReference type="NCBI Taxonomy" id="86971"/>
    <lineage>
        <taxon>Eukaryota</taxon>
        <taxon>Metazoa</taxon>
        <taxon>Ecdysozoa</taxon>
        <taxon>Arthropoda</taxon>
        <taxon>Hexapoda</taxon>
        <taxon>Insecta</taxon>
        <taxon>Pterygota</taxon>
        <taxon>Neoptera</taxon>
        <taxon>Endopterygota</taxon>
        <taxon>Hymenoptera</taxon>
        <taxon>Apocrita</taxon>
        <taxon>Proctotrupomorpha</taxon>
        <taxon>Chalcidoidea</taxon>
        <taxon>Trichogrammatidae</taxon>
        <taxon>Trichogramma</taxon>
    </lineage>
</organism>
<protein>
    <submittedName>
        <fullName evidence="1">Uncharacterized protein</fullName>
    </submittedName>
</protein>
<dbReference type="Proteomes" id="UP000479190">
    <property type="component" value="Unassembled WGS sequence"/>
</dbReference>
<keyword evidence="2" id="KW-1185">Reference proteome</keyword>
<sequence>MSQPNNPSASIGTLLGTICKMHSRPCKLALILPKMLPESTQCDGANVLTEFSIERMWFACSPKFPPAPPQFFQKCEIHNICYID</sequence>
<accession>A0A6H5I4Q6</accession>
<name>A0A6H5I4Q6_9HYME</name>
<dbReference type="AlphaFoldDB" id="A0A6H5I4Q6"/>
<reference evidence="1 2" key="1">
    <citation type="submission" date="2020-02" db="EMBL/GenBank/DDBJ databases">
        <authorList>
            <person name="Ferguson B K."/>
        </authorList>
    </citation>
    <scope>NUCLEOTIDE SEQUENCE [LARGE SCALE GENOMIC DNA]</scope>
</reference>
<dbReference type="EMBL" id="CADCXV010000404">
    <property type="protein sequence ID" value="CAB0030013.1"/>
    <property type="molecule type" value="Genomic_DNA"/>
</dbReference>
<evidence type="ECO:0000313" key="2">
    <source>
        <dbReference type="Proteomes" id="UP000479190"/>
    </source>
</evidence>
<evidence type="ECO:0000313" key="1">
    <source>
        <dbReference type="EMBL" id="CAB0030013.1"/>
    </source>
</evidence>
<gene>
    <name evidence="1" type="ORF">TBRA_LOCUS2029</name>
</gene>
<proteinExistence type="predicted"/>